<evidence type="ECO:0000313" key="4">
    <source>
        <dbReference type="Proteomes" id="UP000011715"/>
    </source>
</evidence>
<dbReference type="EMBL" id="ADBL01000400">
    <property type="status" value="NOT_ANNOTATED_CDS"/>
    <property type="molecule type" value="Genomic_DNA"/>
</dbReference>
<proteinExistence type="predicted"/>
<dbReference type="VEuPathDB" id="FungiDB:MAPG_01640"/>
<evidence type="ECO:0000313" key="3">
    <source>
        <dbReference type="EnsemblFungi" id="MAPG_01640T0"/>
    </source>
</evidence>
<keyword evidence="4" id="KW-1185">Reference proteome</keyword>
<name>A0A0C4DP84_MAGP6</name>
<evidence type="ECO:0000256" key="1">
    <source>
        <dbReference type="SAM" id="MobiDB-lite"/>
    </source>
</evidence>
<protein>
    <submittedName>
        <fullName evidence="2 3">Uncharacterized protein</fullName>
    </submittedName>
</protein>
<reference evidence="3" key="4">
    <citation type="journal article" date="2015" name="G3 (Bethesda)">
        <title>Genome sequences of three phytopathogenic species of the Magnaporthaceae family of fungi.</title>
        <authorList>
            <person name="Okagaki L.H."/>
            <person name="Nunes C.C."/>
            <person name="Sailsbery J."/>
            <person name="Clay B."/>
            <person name="Brown D."/>
            <person name="John T."/>
            <person name="Oh Y."/>
            <person name="Young N."/>
            <person name="Fitzgerald M."/>
            <person name="Haas B.J."/>
            <person name="Zeng Q."/>
            <person name="Young S."/>
            <person name="Adiconis X."/>
            <person name="Fan L."/>
            <person name="Levin J.Z."/>
            <person name="Mitchell T.K."/>
            <person name="Okubara P.A."/>
            <person name="Farman M.L."/>
            <person name="Kohn L.M."/>
            <person name="Birren B."/>
            <person name="Ma L.-J."/>
            <person name="Dean R.A."/>
        </authorList>
    </citation>
    <scope>NUCLEOTIDE SEQUENCE</scope>
    <source>
        <strain evidence="3">ATCC 64411 / 73-15</strain>
    </source>
</reference>
<reference evidence="4" key="2">
    <citation type="submission" date="2010-05" db="EMBL/GenBank/DDBJ databases">
        <title>The genome sequence of Magnaporthe poae strain ATCC 64411.</title>
        <authorList>
            <person name="Ma L.-J."/>
            <person name="Dead R."/>
            <person name="Young S."/>
            <person name="Zeng Q."/>
            <person name="Koehrsen M."/>
            <person name="Alvarado L."/>
            <person name="Berlin A."/>
            <person name="Chapman S.B."/>
            <person name="Chen Z."/>
            <person name="Freedman E."/>
            <person name="Gellesch M."/>
            <person name="Goldberg J."/>
            <person name="Griggs A."/>
            <person name="Gujja S."/>
            <person name="Heilman E.R."/>
            <person name="Heiman D."/>
            <person name="Hepburn T."/>
            <person name="Howarth C."/>
            <person name="Jen D."/>
            <person name="Larson L."/>
            <person name="Mehta T."/>
            <person name="Neiman D."/>
            <person name="Pearson M."/>
            <person name="Roberts A."/>
            <person name="Saif S."/>
            <person name="Shea T."/>
            <person name="Shenoy N."/>
            <person name="Sisk P."/>
            <person name="Stolte C."/>
            <person name="Sykes S."/>
            <person name="Walk T."/>
            <person name="White J."/>
            <person name="Yandava C."/>
            <person name="Haas B."/>
            <person name="Nusbaum C."/>
            <person name="Birren B."/>
        </authorList>
    </citation>
    <scope>NUCLEOTIDE SEQUENCE [LARGE SCALE GENOMIC DNA]</scope>
    <source>
        <strain evidence="4">ATCC 64411 / 73-15</strain>
    </source>
</reference>
<reference evidence="3" key="5">
    <citation type="submission" date="2015-06" db="UniProtKB">
        <authorList>
            <consortium name="EnsemblFungi"/>
        </authorList>
    </citation>
    <scope>IDENTIFICATION</scope>
    <source>
        <strain evidence="3">ATCC 64411</strain>
    </source>
</reference>
<reference evidence="2" key="3">
    <citation type="submission" date="2011-03" db="EMBL/GenBank/DDBJ databases">
        <title>Annotation of Magnaporthe poae ATCC 64411.</title>
        <authorList>
            <person name="Ma L.-J."/>
            <person name="Dead R."/>
            <person name="Young S.K."/>
            <person name="Zeng Q."/>
            <person name="Gargeya S."/>
            <person name="Fitzgerald M."/>
            <person name="Haas B."/>
            <person name="Abouelleil A."/>
            <person name="Alvarado L."/>
            <person name="Arachchi H.M."/>
            <person name="Berlin A."/>
            <person name="Brown A."/>
            <person name="Chapman S.B."/>
            <person name="Chen Z."/>
            <person name="Dunbar C."/>
            <person name="Freedman E."/>
            <person name="Gearin G."/>
            <person name="Gellesch M."/>
            <person name="Goldberg J."/>
            <person name="Griggs A."/>
            <person name="Gujja S."/>
            <person name="Heiman D."/>
            <person name="Howarth C."/>
            <person name="Larson L."/>
            <person name="Lui A."/>
            <person name="MacDonald P.J.P."/>
            <person name="Mehta T."/>
            <person name="Montmayeur A."/>
            <person name="Murphy C."/>
            <person name="Neiman D."/>
            <person name="Pearson M."/>
            <person name="Priest M."/>
            <person name="Roberts A."/>
            <person name="Saif S."/>
            <person name="Shea T."/>
            <person name="Shenoy N."/>
            <person name="Sisk P."/>
            <person name="Stolte C."/>
            <person name="Sykes S."/>
            <person name="Yandava C."/>
            <person name="Wortman J."/>
            <person name="Nusbaum C."/>
            <person name="Birren B."/>
        </authorList>
    </citation>
    <scope>NUCLEOTIDE SEQUENCE</scope>
    <source>
        <strain evidence="2">ATCC 64411</strain>
    </source>
</reference>
<dbReference type="EMBL" id="GL876966">
    <property type="protein sequence ID" value="KLU82568.1"/>
    <property type="molecule type" value="Genomic_DNA"/>
</dbReference>
<accession>A0A0C4DP84</accession>
<reference evidence="2" key="1">
    <citation type="submission" date="2010-05" db="EMBL/GenBank/DDBJ databases">
        <title>The Genome Sequence of Magnaporthe poae strain ATCC 64411.</title>
        <authorList>
            <consortium name="The Broad Institute Genome Sequencing Platform"/>
            <consortium name="Broad Institute Genome Sequencing Center for Infectious Disease"/>
            <person name="Ma L.-J."/>
            <person name="Dead R."/>
            <person name="Young S."/>
            <person name="Zeng Q."/>
            <person name="Koehrsen M."/>
            <person name="Alvarado L."/>
            <person name="Berlin A."/>
            <person name="Chapman S.B."/>
            <person name="Chen Z."/>
            <person name="Freedman E."/>
            <person name="Gellesch M."/>
            <person name="Goldberg J."/>
            <person name="Griggs A."/>
            <person name="Gujja S."/>
            <person name="Heilman E.R."/>
            <person name="Heiman D."/>
            <person name="Hepburn T."/>
            <person name="Howarth C."/>
            <person name="Jen D."/>
            <person name="Larson L."/>
            <person name="Mehta T."/>
            <person name="Neiman D."/>
            <person name="Pearson M."/>
            <person name="Roberts A."/>
            <person name="Saif S."/>
            <person name="Shea T."/>
            <person name="Shenoy N."/>
            <person name="Sisk P."/>
            <person name="Stolte C."/>
            <person name="Sykes S."/>
            <person name="Walk T."/>
            <person name="White J."/>
            <person name="Yandava C."/>
            <person name="Haas B."/>
            <person name="Nusbaum C."/>
            <person name="Birren B."/>
        </authorList>
    </citation>
    <scope>NUCLEOTIDE SEQUENCE</scope>
    <source>
        <strain evidence="2">ATCC 64411</strain>
    </source>
</reference>
<organism evidence="3 4">
    <name type="scientific">Magnaporthiopsis poae (strain ATCC 64411 / 73-15)</name>
    <name type="common">Kentucky bluegrass fungus</name>
    <name type="synonym">Magnaporthe poae</name>
    <dbReference type="NCBI Taxonomy" id="644358"/>
    <lineage>
        <taxon>Eukaryota</taxon>
        <taxon>Fungi</taxon>
        <taxon>Dikarya</taxon>
        <taxon>Ascomycota</taxon>
        <taxon>Pezizomycotina</taxon>
        <taxon>Sordariomycetes</taxon>
        <taxon>Sordariomycetidae</taxon>
        <taxon>Magnaporthales</taxon>
        <taxon>Magnaporthaceae</taxon>
        <taxon>Magnaporthiopsis</taxon>
    </lineage>
</organism>
<feature type="region of interest" description="Disordered" evidence="1">
    <location>
        <begin position="52"/>
        <end position="73"/>
    </location>
</feature>
<evidence type="ECO:0000313" key="2">
    <source>
        <dbReference type="EMBL" id="KLU82568.1"/>
    </source>
</evidence>
<gene>
    <name evidence="2" type="ORF">MAPG_01640</name>
</gene>
<dbReference type="Proteomes" id="UP000011715">
    <property type="component" value="Unassembled WGS sequence"/>
</dbReference>
<dbReference type="EnsemblFungi" id="MAPG_01640T0">
    <property type="protein sequence ID" value="MAPG_01640T0"/>
    <property type="gene ID" value="MAPG_01640"/>
</dbReference>
<dbReference type="AlphaFoldDB" id="A0A0C4DP84"/>
<sequence>MPYALSLLIPTHLNNRNGVKAIPRPTTLMPYFLFTQTPPHPAASLVGIYGRRGKGANERTHRRPPSEAVESYREAIRRTQAVVEDFERRNEHAVPPWQTRS</sequence>